<keyword evidence="5" id="KW-0560">Oxidoreductase</keyword>
<keyword evidence="6" id="KW-0408">Iron</keyword>
<dbReference type="AlphaFoldDB" id="A0AA44JBD0"/>
<comment type="subcellular location">
    <subcellularLocation>
        <location evidence="2">Cytoplasm</location>
    </subcellularLocation>
</comment>
<evidence type="ECO:0000256" key="5">
    <source>
        <dbReference type="ARBA" id="ARBA00023002"/>
    </source>
</evidence>
<dbReference type="PANTHER" id="PTHR12588:SF0">
    <property type="entry name" value="INOSITOL OXYGENASE"/>
    <property type="match status" value="1"/>
</dbReference>
<dbReference type="InterPro" id="IPR007828">
    <property type="entry name" value="Inositol_oxygenase"/>
</dbReference>
<dbReference type="SUPFAM" id="SSF109604">
    <property type="entry name" value="HD-domain/PDEase-like"/>
    <property type="match status" value="1"/>
</dbReference>
<evidence type="ECO:0000256" key="3">
    <source>
        <dbReference type="ARBA" id="ARBA00022490"/>
    </source>
</evidence>
<dbReference type="EMBL" id="JAAMAY010000043">
    <property type="protein sequence ID" value="NTC32035.1"/>
    <property type="molecule type" value="Genomic_DNA"/>
</dbReference>
<gene>
    <name evidence="7" type="ORF">G6M46_28245</name>
</gene>
<dbReference type="GO" id="GO:0005506">
    <property type="term" value="F:iron ion binding"/>
    <property type="evidence" value="ECO:0007669"/>
    <property type="project" value="InterPro"/>
</dbReference>
<comment type="cofactor">
    <cofactor evidence="1">
        <name>Fe cation</name>
        <dbReference type="ChEBI" id="CHEBI:24875"/>
    </cofactor>
</comment>
<organism evidence="7 8">
    <name type="scientific">Agrobacterium tumefaciens</name>
    <dbReference type="NCBI Taxonomy" id="358"/>
    <lineage>
        <taxon>Bacteria</taxon>
        <taxon>Pseudomonadati</taxon>
        <taxon>Pseudomonadota</taxon>
        <taxon>Alphaproteobacteria</taxon>
        <taxon>Hyphomicrobiales</taxon>
        <taxon>Rhizobiaceae</taxon>
        <taxon>Rhizobium/Agrobacterium group</taxon>
        <taxon>Agrobacterium</taxon>
        <taxon>Agrobacterium tumefaciens complex</taxon>
    </lineage>
</organism>
<evidence type="ECO:0000256" key="2">
    <source>
        <dbReference type="ARBA" id="ARBA00004496"/>
    </source>
</evidence>
<protein>
    <submittedName>
        <fullName evidence="7">HD domain-containing protein</fullName>
    </submittedName>
</protein>
<dbReference type="Pfam" id="PF05153">
    <property type="entry name" value="MIOX"/>
    <property type="match status" value="2"/>
</dbReference>
<evidence type="ECO:0000256" key="1">
    <source>
        <dbReference type="ARBA" id="ARBA00001962"/>
    </source>
</evidence>
<dbReference type="GO" id="GO:0019310">
    <property type="term" value="P:inositol catabolic process"/>
    <property type="evidence" value="ECO:0007669"/>
    <property type="project" value="InterPro"/>
</dbReference>
<evidence type="ECO:0000313" key="8">
    <source>
        <dbReference type="Proteomes" id="UP000702952"/>
    </source>
</evidence>
<dbReference type="PANTHER" id="PTHR12588">
    <property type="entry name" value="MYOINOSITOL OXYGENASE"/>
    <property type="match status" value="1"/>
</dbReference>
<dbReference type="GO" id="GO:0050113">
    <property type="term" value="F:inositol oxygenase activity"/>
    <property type="evidence" value="ECO:0007669"/>
    <property type="project" value="InterPro"/>
</dbReference>
<comment type="caution">
    <text evidence="7">The sequence shown here is derived from an EMBL/GenBank/DDBJ whole genome shotgun (WGS) entry which is preliminary data.</text>
</comment>
<sequence length="225" mass="26625">MTPQEQAFWRDRYEDEAKRLYEGHFRQSPELSISLRKKYEAPVFGEVYVFDILHRLAECIDPTDTELYCVDQLVHTLQVAEGMEKDGIEDETLILAALVHDLGKLTELAGENPEYINGPNEPIGTNEIGIGLDNIVTTWNHDEFAYQKLKPYLPDHVAWLTRFHSLRFDMSREFMDERDTRYYHNYLGLFRKYDLGTKSVYYLPKKRLRDYKSLITKYFPEKILI</sequence>
<evidence type="ECO:0000256" key="4">
    <source>
        <dbReference type="ARBA" id="ARBA00022723"/>
    </source>
</evidence>
<evidence type="ECO:0000313" key="7">
    <source>
        <dbReference type="EMBL" id="NTC32035.1"/>
    </source>
</evidence>
<accession>A0AA44JBD0</accession>
<proteinExistence type="predicted"/>
<evidence type="ECO:0000256" key="6">
    <source>
        <dbReference type="ARBA" id="ARBA00023004"/>
    </source>
</evidence>
<name>A0AA44JBD0_AGRTU</name>
<dbReference type="Gene3D" id="1.10.3210.10">
    <property type="entry name" value="Hypothetical protein af1432"/>
    <property type="match status" value="1"/>
</dbReference>
<keyword evidence="3" id="KW-0963">Cytoplasm</keyword>
<keyword evidence="4" id="KW-0479">Metal-binding</keyword>
<dbReference type="Proteomes" id="UP000702952">
    <property type="component" value="Unassembled WGS sequence"/>
</dbReference>
<dbReference type="GO" id="GO:0005737">
    <property type="term" value="C:cytoplasm"/>
    <property type="evidence" value="ECO:0007669"/>
    <property type="project" value="UniProtKB-SubCell"/>
</dbReference>
<dbReference type="RefSeq" id="WP_174021513.1">
    <property type="nucleotide sequence ID" value="NZ_JAAMAW010000022.1"/>
</dbReference>
<reference evidence="7" key="1">
    <citation type="journal article" date="2020" name="Science">
        <title>Unexpected conservation and global transmission of agrobacterial virulence plasmids.</title>
        <authorList>
            <person name="Weisberg A.J."/>
            <person name="Davis E.W. 2nd"/>
            <person name="Tabima J."/>
            <person name="Belcher M.S."/>
            <person name="Miller M."/>
            <person name="Kuo C.H."/>
            <person name="Loper J.E."/>
            <person name="Grunwald N.J."/>
            <person name="Putnam M.L."/>
            <person name="Chang J.H."/>
        </authorList>
    </citation>
    <scope>NUCLEOTIDE SEQUENCE</scope>
    <source>
        <strain evidence="7">17-1853-1a</strain>
    </source>
</reference>